<proteinExistence type="predicted"/>
<gene>
    <name evidence="1" type="ORF">A2Y85_01175</name>
</gene>
<dbReference type="AlphaFoldDB" id="A0A1F4UG82"/>
<dbReference type="Proteomes" id="UP000177025">
    <property type="component" value="Unassembled WGS sequence"/>
</dbReference>
<evidence type="ECO:0000313" key="2">
    <source>
        <dbReference type="Proteomes" id="UP000177025"/>
    </source>
</evidence>
<evidence type="ECO:0000313" key="1">
    <source>
        <dbReference type="EMBL" id="OGC43810.1"/>
    </source>
</evidence>
<dbReference type="EMBL" id="MEUM01000007">
    <property type="protein sequence ID" value="OGC43810.1"/>
    <property type="molecule type" value="Genomic_DNA"/>
</dbReference>
<reference evidence="1 2" key="1">
    <citation type="journal article" date="2016" name="Nat. Commun.">
        <title>Thousands of microbial genomes shed light on interconnected biogeochemical processes in an aquifer system.</title>
        <authorList>
            <person name="Anantharaman K."/>
            <person name="Brown C.T."/>
            <person name="Hug L.A."/>
            <person name="Sharon I."/>
            <person name="Castelle C.J."/>
            <person name="Probst A.J."/>
            <person name="Thomas B.C."/>
            <person name="Singh A."/>
            <person name="Wilkins M.J."/>
            <person name="Karaoz U."/>
            <person name="Brodie E.L."/>
            <person name="Williams K.H."/>
            <person name="Hubbard S.S."/>
            <person name="Banfield J.F."/>
        </authorList>
    </citation>
    <scope>NUCLEOTIDE SEQUENCE [LARGE SCALE GENOMIC DNA]</scope>
</reference>
<name>A0A1F4UG82_UNCW3</name>
<accession>A0A1F4UG82</accession>
<organism evidence="1 2">
    <name type="scientific">candidate division WOR-3 bacterium RBG_13_43_14</name>
    <dbReference type="NCBI Taxonomy" id="1802590"/>
    <lineage>
        <taxon>Bacteria</taxon>
        <taxon>Bacteria division WOR-3</taxon>
    </lineage>
</organism>
<protein>
    <submittedName>
        <fullName evidence="1">Uncharacterized protein</fullName>
    </submittedName>
</protein>
<sequence>MNQGPLIYCLINILFFISSSGEDLQFDKLIENVYENYRVKNDHVKSFICNGSTIYQEFLSNGDLAKEIFLTRRLYTKGDDQNHDEYLEMSLNGRVLNHSEMEKQIDEWNRRGKKRGVTNMPLRPATKGFYDYSLLTDTVWNQKIVYRVGFKARSGIDNVINGIAYIDQSDHNVVRIEAYPAKIPGVIKMMKMVYHYALVDGHVVPDSFCFEMKIKVKFLINFYDRRIKLTDVYSDYRLNVAIPDTLFIHNNR</sequence>
<comment type="caution">
    <text evidence="1">The sequence shown here is derived from an EMBL/GenBank/DDBJ whole genome shotgun (WGS) entry which is preliminary data.</text>
</comment>